<sequence>MVFNIDSIGSRGGLSLAWRGDVDIMLQSFSNHHIDVIIEDLGDRKKWRFTGSYGSPYTHDRDESWNPLQRLHNDGGYPWLVYLRKFYKRSFKQAGKSEERFRELGKIDSTEKKIKIEVLTLKLATLLESDRSDENLAELIDTKIHLNFEIEKNECYWEQRARLNWLKLGDKNTAFFHKQVT</sequence>
<reference evidence="1 2" key="1">
    <citation type="submission" date="2023-03" db="EMBL/GenBank/DDBJ databases">
        <title>WGS of Gossypium arboreum.</title>
        <authorList>
            <person name="Yu D."/>
        </authorList>
    </citation>
    <scope>NUCLEOTIDE SEQUENCE [LARGE SCALE GENOMIC DNA]</scope>
    <source>
        <tissue evidence="1">Leaf</tissue>
    </source>
</reference>
<evidence type="ECO:0000313" key="2">
    <source>
        <dbReference type="Proteomes" id="UP001358586"/>
    </source>
</evidence>
<dbReference type="Proteomes" id="UP001358586">
    <property type="component" value="Chromosome 9"/>
</dbReference>
<evidence type="ECO:0008006" key="3">
    <source>
        <dbReference type="Google" id="ProtNLM"/>
    </source>
</evidence>
<accession>A0ABR0NP11</accession>
<proteinExistence type="predicted"/>
<evidence type="ECO:0000313" key="1">
    <source>
        <dbReference type="EMBL" id="KAK5803056.1"/>
    </source>
</evidence>
<keyword evidence="2" id="KW-1185">Reference proteome</keyword>
<dbReference type="EMBL" id="JARKNE010000009">
    <property type="protein sequence ID" value="KAK5803056.1"/>
    <property type="molecule type" value="Genomic_DNA"/>
</dbReference>
<name>A0ABR0NP11_GOSAR</name>
<protein>
    <recommendedName>
        <fullName evidence="3">Reverse transcriptase</fullName>
    </recommendedName>
</protein>
<organism evidence="1 2">
    <name type="scientific">Gossypium arboreum</name>
    <name type="common">Tree cotton</name>
    <name type="synonym">Gossypium nanking</name>
    <dbReference type="NCBI Taxonomy" id="29729"/>
    <lineage>
        <taxon>Eukaryota</taxon>
        <taxon>Viridiplantae</taxon>
        <taxon>Streptophyta</taxon>
        <taxon>Embryophyta</taxon>
        <taxon>Tracheophyta</taxon>
        <taxon>Spermatophyta</taxon>
        <taxon>Magnoliopsida</taxon>
        <taxon>eudicotyledons</taxon>
        <taxon>Gunneridae</taxon>
        <taxon>Pentapetalae</taxon>
        <taxon>rosids</taxon>
        <taxon>malvids</taxon>
        <taxon>Malvales</taxon>
        <taxon>Malvaceae</taxon>
        <taxon>Malvoideae</taxon>
        <taxon>Gossypium</taxon>
    </lineage>
</organism>
<comment type="caution">
    <text evidence="1">The sequence shown here is derived from an EMBL/GenBank/DDBJ whole genome shotgun (WGS) entry which is preliminary data.</text>
</comment>
<gene>
    <name evidence="1" type="ORF">PVK06_030696</name>
</gene>